<dbReference type="EMBL" id="NRHC01000080">
    <property type="protein sequence ID" value="RIY31733.1"/>
    <property type="molecule type" value="Genomic_DNA"/>
</dbReference>
<proteinExistence type="predicted"/>
<dbReference type="OrthoDB" id="9850299at2"/>
<feature type="chain" id="PRO_5017179921" evidence="1">
    <location>
        <begin position="25"/>
        <end position="133"/>
    </location>
</feature>
<evidence type="ECO:0000256" key="1">
    <source>
        <dbReference type="SAM" id="SignalP"/>
    </source>
</evidence>
<keyword evidence="1" id="KW-0732">Signal</keyword>
<reference evidence="2 3" key="1">
    <citation type="submission" date="2017-08" db="EMBL/GenBank/DDBJ databases">
        <title>Reclassification of Bisgaard taxon 37 and 44.</title>
        <authorList>
            <person name="Christensen H."/>
        </authorList>
    </citation>
    <scope>NUCLEOTIDE SEQUENCE [LARGE SCALE GENOMIC DNA]</scope>
    <source>
        <strain evidence="2 3">B96_3</strain>
    </source>
</reference>
<accession>A0A3A1Y0G1</accession>
<gene>
    <name evidence="2" type="ORF">CKF54_06150</name>
</gene>
<dbReference type="RefSeq" id="WP_119525490.1">
    <property type="nucleotide sequence ID" value="NZ_NRHC01000080.1"/>
</dbReference>
<name>A0A3A1Y0G1_9GAMM</name>
<keyword evidence="3" id="KW-1185">Reference proteome</keyword>
<evidence type="ECO:0000313" key="3">
    <source>
        <dbReference type="Proteomes" id="UP000265691"/>
    </source>
</evidence>
<evidence type="ECO:0000313" key="2">
    <source>
        <dbReference type="EMBL" id="RIY31733.1"/>
    </source>
</evidence>
<comment type="caution">
    <text evidence="2">The sequence shown here is derived from an EMBL/GenBank/DDBJ whole genome shotgun (WGS) entry which is preliminary data.</text>
</comment>
<feature type="signal peptide" evidence="1">
    <location>
        <begin position="1"/>
        <end position="24"/>
    </location>
</feature>
<sequence>MKIKTALVSSLAVATAFVSFNANASSNDPATAYHDYYKMSAEQKATANTEVKTIEVNGKSIQASVRASESGIVDIALDSPANFTYYTVGNLIVKAPADMLLTDINASLTALGYEQQVSNVGYLMNQVQINKKS</sequence>
<dbReference type="Proteomes" id="UP000265691">
    <property type="component" value="Unassembled WGS sequence"/>
</dbReference>
<organism evidence="2 3">
    <name type="scientific">Psittacicella hinzii</name>
    <dbReference type="NCBI Taxonomy" id="2028575"/>
    <lineage>
        <taxon>Bacteria</taxon>
        <taxon>Pseudomonadati</taxon>
        <taxon>Pseudomonadota</taxon>
        <taxon>Gammaproteobacteria</taxon>
        <taxon>Pasteurellales</taxon>
        <taxon>Psittacicellaceae</taxon>
        <taxon>Psittacicella</taxon>
    </lineage>
</organism>
<dbReference type="AlphaFoldDB" id="A0A3A1Y0G1"/>
<protein>
    <submittedName>
        <fullName evidence="2">Uncharacterized protein</fullName>
    </submittedName>
</protein>